<organism evidence="3 4">
    <name type="scientific">Nocardioides imazamoxiresistens</name>
    <dbReference type="NCBI Taxonomy" id="3231893"/>
    <lineage>
        <taxon>Bacteria</taxon>
        <taxon>Bacillati</taxon>
        <taxon>Actinomycetota</taxon>
        <taxon>Actinomycetes</taxon>
        <taxon>Propionibacteriales</taxon>
        <taxon>Nocardioidaceae</taxon>
        <taxon>Nocardioides</taxon>
    </lineage>
</organism>
<proteinExistence type="predicted"/>
<keyword evidence="2" id="KW-1133">Transmembrane helix</keyword>
<name>A0ABU3PRL3_9ACTN</name>
<reference evidence="3 4" key="1">
    <citation type="submission" date="2023-08" db="EMBL/GenBank/DDBJ databases">
        <title>Nocardioides seae sp. nov., a bacterium isolated from a soil.</title>
        <authorList>
            <person name="Wang X."/>
        </authorList>
    </citation>
    <scope>NUCLEOTIDE SEQUENCE [LARGE SCALE GENOMIC DNA]</scope>
    <source>
        <strain evidence="3 4">YZH12</strain>
    </source>
</reference>
<evidence type="ECO:0000313" key="4">
    <source>
        <dbReference type="Proteomes" id="UP001268542"/>
    </source>
</evidence>
<evidence type="ECO:0000256" key="2">
    <source>
        <dbReference type="SAM" id="Phobius"/>
    </source>
</evidence>
<sequence>MESSCTGAPTILGADDLIMTDPNRPDPDQPTPANPEGTPAADGGQQPPADDAATRYHQPTYGTPSYEQQPAPPADDEATRVQKPWGTVGGPDLRKHQEPAPQAEQPATPPPHTWATGVGPGQGAEQQGYAQQGHGQQQAYGQQAYQPTYQQAGYPQQGQPGQQGQQPWNAGAYPAYGTQAGHTGPRPTDGVSITGFVLSLTCCLSLVGLILGFVGLSRTKGGQRSGRWAAISAIVVGALGTLVAGAFIVGSVVLFNSSVLVEDASPGQCANRFLGDTSSTAVLRDADCDEEHDGEVMAVGAQRDLDAELEAMDVDPEDATRTQIEEACAVLAPEEYRDVLDDSDLRARVLTDFEDPSGSDPILCFVERTDGQKLTAPLVD</sequence>
<keyword evidence="4" id="KW-1185">Reference proteome</keyword>
<gene>
    <name evidence="3" type="ORF">RDV89_02060</name>
</gene>
<keyword evidence="2" id="KW-0472">Membrane</keyword>
<feature type="region of interest" description="Disordered" evidence="1">
    <location>
        <begin position="1"/>
        <end position="184"/>
    </location>
</feature>
<feature type="transmembrane region" description="Helical" evidence="2">
    <location>
        <begin position="228"/>
        <end position="255"/>
    </location>
</feature>
<evidence type="ECO:0000313" key="3">
    <source>
        <dbReference type="EMBL" id="MDT9591836.1"/>
    </source>
</evidence>
<evidence type="ECO:0000256" key="1">
    <source>
        <dbReference type="SAM" id="MobiDB-lite"/>
    </source>
</evidence>
<feature type="transmembrane region" description="Helical" evidence="2">
    <location>
        <begin position="193"/>
        <end position="216"/>
    </location>
</feature>
<protein>
    <submittedName>
        <fullName evidence="3">DUF4190 domain-containing protein</fullName>
    </submittedName>
</protein>
<dbReference type="RefSeq" id="WP_315730874.1">
    <property type="nucleotide sequence ID" value="NZ_JAVYII010000001.1"/>
</dbReference>
<dbReference type="Proteomes" id="UP001268542">
    <property type="component" value="Unassembled WGS sequence"/>
</dbReference>
<accession>A0ABU3PRL3</accession>
<comment type="caution">
    <text evidence="3">The sequence shown here is derived from an EMBL/GenBank/DDBJ whole genome shotgun (WGS) entry which is preliminary data.</text>
</comment>
<feature type="compositionally biased region" description="Low complexity" evidence="1">
    <location>
        <begin position="123"/>
        <end position="167"/>
    </location>
</feature>
<dbReference type="EMBL" id="JAVYII010000001">
    <property type="protein sequence ID" value="MDT9591836.1"/>
    <property type="molecule type" value="Genomic_DNA"/>
</dbReference>
<keyword evidence="2" id="KW-0812">Transmembrane</keyword>